<evidence type="ECO:0000256" key="2">
    <source>
        <dbReference type="ARBA" id="ARBA00005927"/>
    </source>
</evidence>
<dbReference type="GO" id="GO:0000139">
    <property type="term" value="C:Golgi membrane"/>
    <property type="evidence" value="ECO:0007669"/>
    <property type="project" value="UniProtKB-SubCell"/>
</dbReference>
<feature type="domain" description="Sec16 central conserved" evidence="9">
    <location>
        <begin position="519"/>
        <end position="642"/>
    </location>
</feature>
<keyword evidence="5 6" id="KW-0931">ER-Golgi transport</keyword>
<keyword evidence="6" id="KW-0472">Membrane</keyword>
<comment type="caution">
    <text evidence="10">The sequence shown here is derived from an EMBL/GenBank/DDBJ whole genome shotgun (WGS) entry which is preliminary data.</text>
</comment>
<dbReference type="GO" id="GO:0016192">
    <property type="term" value="P:vesicle-mediated transport"/>
    <property type="evidence" value="ECO:0007669"/>
    <property type="project" value="UniProtKB-KW"/>
</dbReference>
<proteinExistence type="inferred from homology"/>
<dbReference type="GO" id="GO:0007030">
    <property type="term" value="P:Golgi organization"/>
    <property type="evidence" value="ECO:0000318"/>
    <property type="project" value="GO_Central"/>
</dbReference>
<feature type="region of interest" description="Disordered" evidence="7">
    <location>
        <begin position="216"/>
        <end position="248"/>
    </location>
</feature>
<keyword evidence="3 6" id="KW-0813">Transport</keyword>
<dbReference type="OrthoDB" id="8918678at2759"/>
<feature type="non-terminal residue" evidence="10">
    <location>
        <position position="795"/>
    </location>
</feature>
<evidence type="ECO:0000313" key="10">
    <source>
        <dbReference type="EMBL" id="KMZ75952.1"/>
    </source>
</evidence>
<keyword evidence="6" id="KW-0333">Golgi apparatus</keyword>
<evidence type="ECO:0000313" key="11">
    <source>
        <dbReference type="Proteomes" id="UP000036987"/>
    </source>
</evidence>
<evidence type="ECO:0000259" key="8">
    <source>
        <dbReference type="Pfam" id="PF12931"/>
    </source>
</evidence>
<feature type="region of interest" description="Disordered" evidence="7">
    <location>
        <begin position="276"/>
        <end position="302"/>
    </location>
</feature>
<keyword evidence="11" id="KW-1185">Reference proteome</keyword>
<dbReference type="Proteomes" id="UP000036987">
    <property type="component" value="Unassembled WGS sequence"/>
</dbReference>
<evidence type="ECO:0000259" key="9">
    <source>
        <dbReference type="Pfam" id="PF12932"/>
    </source>
</evidence>
<keyword evidence="6" id="KW-0653">Protein transport</keyword>
<feature type="domain" description="Sec16 Sec23-binding" evidence="8">
    <location>
        <begin position="704"/>
        <end position="776"/>
    </location>
</feature>
<dbReference type="Pfam" id="PF12931">
    <property type="entry name" value="TPR_Sec16"/>
    <property type="match status" value="1"/>
</dbReference>
<dbReference type="GO" id="GO:0070973">
    <property type="term" value="P:protein localization to endoplasmic reticulum exit site"/>
    <property type="evidence" value="ECO:0000318"/>
    <property type="project" value="GO_Central"/>
</dbReference>
<dbReference type="GO" id="GO:0012507">
    <property type="term" value="C:ER to Golgi transport vesicle membrane"/>
    <property type="evidence" value="ECO:0000318"/>
    <property type="project" value="GO_Central"/>
</dbReference>
<dbReference type="InterPro" id="IPR024298">
    <property type="entry name" value="Sec16_Sec23-bd"/>
</dbReference>
<dbReference type="PANTHER" id="PTHR13402:SF6">
    <property type="entry name" value="SECRETORY 16, ISOFORM I"/>
    <property type="match status" value="1"/>
</dbReference>
<protein>
    <recommendedName>
        <fullName evidence="6">Protein transport protein sec16</fullName>
    </recommendedName>
</protein>
<gene>
    <name evidence="10" type="ORF">ZOSMA_109G00460</name>
</gene>
<keyword evidence="4 6" id="KW-0256">Endoplasmic reticulum</keyword>
<evidence type="ECO:0000256" key="1">
    <source>
        <dbReference type="ARBA" id="ARBA00004240"/>
    </source>
</evidence>
<organism evidence="10 11">
    <name type="scientific">Zostera marina</name>
    <name type="common">Eelgrass</name>
    <dbReference type="NCBI Taxonomy" id="29655"/>
    <lineage>
        <taxon>Eukaryota</taxon>
        <taxon>Viridiplantae</taxon>
        <taxon>Streptophyta</taxon>
        <taxon>Embryophyta</taxon>
        <taxon>Tracheophyta</taxon>
        <taxon>Spermatophyta</taxon>
        <taxon>Magnoliopsida</taxon>
        <taxon>Liliopsida</taxon>
        <taxon>Zosteraceae</taxon>
        <taxon>Zostera</taxon>
    </lineage>
</organism>
<sequence>METDDSLVEASGSVVLLSHVEDQTDEDFFDKLINDEFGTKDTNTSNSGDVVGLPVDSEDVHNNHLDPLIKSQKVDQINSLIPKMDILEEKSMVMVTLKPFTFENIVLNGDIQSAKIDVEIRGDMDNLSETVNISKADSTNIKEVQWSAFTSRPEEDQLLGDFGSFSDFLTDNSTDFSKIETTNIKSSATIGRNTITESSTSTWVGSLEHQYEQYGSENGVNGIGEQDDQRWLNSNSQHEQDGQTNLDANDPLYWEKHYPGWKYDFNTGQWYQVVTDAGDSSSNDPIHGSVANSEASFHGQTESAPAYENTQAYSYNSSSNSTINYPVNMVFDSQYPGWYYDTNTQQWQTLESYTQMTVTETSMVVQNKLTFGHSATSDNYFLEKKYSLNCNDVNQFDNHNTHDQIHKELLGEDLSVSLNNNYSQLSWQPQAVDDGHGIGSILHDNNSEATVATMQGFIPSQNMYQYNLPSMVEQSQHYEDTFHSYYGDSNSTVHSQHPFQSGNLSHSQMSYHSAGRPLHALVTLGFGGKLVVMKNTTLGTSLSTVKNQDGCGGIISILNMMDLVMDKTDSSGVVLNGVDYFNSLCNQSFPGPLVGGNAASKDLNKWIDARIAACELSSFDLRKPQILRLLLSLLKISHQCYGKLRPPFATEPSQLENDGPESAVTNLFASSRKDNTNMREHGAFTNCMHNFPSEGQIQGIASEVQTLLVSGKRREALQRAQEGMLWGPALVLAAQIGEKFYIDTVKKMAHCQFISGSPLRTLCLLIAGQPADVFTNGSMSSSFSNKVNLPQQSDQ</sequence>
<dbReference type="GO" id="GO:0070971">
    <property type="term" value="C:endoplasmic reticulum exit site"/>
    <property type="evidence" value="ECO:0000318"/>
    <property type="project" value="GO_Central"/>
</dbReference>
<evidence type="ECO:0000256" key="4">
    <source>
        <dbReference type="ARBA" id="ARBA00022824"/>
    </source>
</evidence>
<dbReference type="InterPro" id="IPR024340">
    <property type="entry name" value="Sec16_CCD"/>
</dbReference>
<dbReference type="Gene3D" id="1.25.40.1030">
    <property type="match status" value="1"/>
</dbReference>
<comment type="subcellular location">
    <subcellularLocation>
        <location evidence="1">Endoplasmic reticulum</location>
    </subcellularLocation>
    <subcellularLocation>
        <location evidence="6">Golgi apparatus membrane</location>
    </subcellularLocation>
</comment>
<evidence type="ECO:0000256" key="5">
    <source>
        <dbReference type="ARBA" id="ARBA00022892"/>
    </source>
</evidence>
<dbReference type="STRING" id="29655.A0A0K9Q5T3"/>
<reference evidence="11" key="1">
    <citation type="journal article" date="2016" name="Nature">
        <title>The genome of the seagrass Zostera marina reveals angiosperm adaptation to the sea.</title>
        <authorList>
            <person name="Olsen J.L."/>
            <person name="Rouze P."/>
            <person name="Verhelst B."/>
            <person name="Lin Y.-C."/>
            <person name="Bayer T."/>
            <person name="Collen J."/>
            <person name="Dattolo E."/>
            <person name="De Paoli E."/>
            <person name="Dittami S."/>
            <person name="Maumus F."/>
            <person name="Michel G."/>
            <person name="Kersting A."/>
            <person name="Lauritano C."/>
            <person name="Lohaus R."/>
            <person name="Toepel M."/>
            <person name="Tonon T."/>
            <person name="Vanneste K."/>
            <person name="Amirebrahimi M."/>
            <person name="Brakel J."/>
            <person name="Bostroem C."/>
            <person name="Chovatia M."/>
            <person name="Grimwood J."/>
            <person name="Jenkins J.W."/>
            <person name="Jueterbock A."/>
            <person name="Mraz A."/>
            <person name="Stam W.T."/>
            <person name="Tice H."/>
            <person name="Bornberg-Bauer E."/>
            <person name="Green P.J."/>
            <person name="Pearson G.A."/>
            <person name="Procaccini G."/>
            <person name="Duarte C.M."/>
            <person name="Schmutz J."/>
            <person name="Reusch T.B.H."/>
            <person name="Van de Peer Y."/>
        </authorList>
    </citation>
    <scope>NUCLEOTIDE SEQUENCE [LARGE SCALE GENOMIC DNA]</scope>
    <source>
        <strain evidence="11">cv. Finnish</strain>
    </source>
</reference>
<evidence type="ECO:0000256" key="7">
    <source>
        <dbReference type="SAM" id="MobiDB-lite"/>
    </source>
</evidence>
<name>A0A0K9Q5T3_ZOSMR</name>
<dbReference type="EMBL" id="LFYR01000112">
    <property type="protein sequence ID" value="KMZ75952.1"/>
    <property type="molecule type" value="Genomic_DNA"/>
</dbReference>
<dbReference type="AlphaFoldDB" id="A0A0K9Q5T3"/>
<evidence type="ECO:0000256" key="3">
    <source>
        <dbReference type="ARBA" id="ARBA00022448"/>
    </source>
</evidence>
<accession>A0A0K9Q5T3</accession>
<dbReference type="GO" id="GO:0015031">
    <property type="term" value="P:protein transport"/>
    <property type="evidence" value="ECO:0007669"/>
    <property type="project" value="UniProtKB-KW"/>
</dbReference>
<dbReference type="Pfam" id="PF12932">
    <property type="entry name" value="Sec16"/>
    <property type="match status" value="1"/>
</dbReference>
<evidence type="ECO:0000256" key="6">
    <source>
        <dbReference type="RuleBase" id="RU364101"/>
    </source>
</evidence>
<dbReference type="PANTHER" id="PTHR13402">
    <property type="entry name" value="RGPR-RELATED"/>
    <property type="match status" value="1"/>
</dbReference>
<comment type="similarity">
    <text evidence="2 6">Belongs to the SEC16 family.</text>
</comment>
<feature type="compositionally biased region" description="Polar residues" evidence="7">
    <location>
        <begin position="231"/>
        <end position="247"/>
    </location>
</feature>